<dbReference type="STRING" id="270351.Maq22A_c25345"/>
<sequence length="148" mass="15257">MAQPTTLPFSAIAVKLESLAKAGTFEAPCGLTERAAQFTKETNSSVVPDCANEDAAPFVDRFAVSKSVAVSGKGVMARQSLVRWRAAYESDAPVKARVEVSGTGAEGGGAWEGLFHLTSFEVGAVRGERCSVSVALQSTGAVAFTAAA</sequence>
<evidence type="ECO:0000313" key="1">
    <source>
        <dbReference type="EMBL" id="BAQ47964.1"/>
    </source>
</evidence>
<reference evidence="1 2" key="1">
    <citation type="journal article" date="2015" name="Genome Announc.">
        <title>Complete Genome Sequence of Methylobacterium aquaticum Strain 22A, Isolated from Racomitrium japonicum Moss.</title>
        <authorList>
            <person name="Tani A."/>
            <person name="Ogura Y."/>
            <person name="Hayashi T."/>
            <person name="Kimbara K."/>
        </authorList>
    </citation>
    <scope>NUCLEOTIDE SEQUENCE [LARGE SCALE GENOMIC DNA]</scope>
    <source>
        <strain evidence="1 2">MA-22A</strain>
    </source>
</reference>
<protein>
    <recommendedName>
        <fullName evidence="3">Phage tail protein</fullName>
    </recommendedName>
</protein>
<organism evidence="1 2">
    <name type="scientific">Methylobacterium aquaticum</name>
    <dbReference type="NCBI Taxonomy" id="270351"/>
    <lineage>
        <taxon>Bacteria</taxon>
        <taxon>Pseudomonadati</taxon>
        <taxon>Pseudomonadota</taxon>
        <taxon>Alphaproteobacteria</taxon>
        <taxon>Hyphomicrobiales</taxon>
        <taxon>Methylobacteriaceae</taxon>
        <taxon>Methylobacterium</taxon>
    </lineage>
</organism>
<name>A0A0C6FRE6_9HYPH</name>
<reference evidence="2" key="2">
    <citation type="submission" date="2015-01" db="EMBL/GenBank/DDBJ databases">
        <title>Complete genome sequence of Methylobacterium aquaticum strain 22A.</title>
        <authorList>
            <person name="Tani A."/>
            <person name="Ogura Y."/>
            <person name="Hayashi T."/>
        </authorList>
    </citation>
    <scope>NUCLEOTIDE SEQUENCE [LARGE SCALE GENOMIC DNA]</scope>
    <source>
        <strain evidence="2">MA-22A</strain>
    </source>
</reference>
<dbReference type="RefSeq" id="WP_060848808.1">
    <property type="nucleotide sequence ID" value="NZ_AP014704.1"/>
</dbReference>
<dbReference type="PATRIC" id="fig|270351.10.peg.4864"/>
<dbReference type="Proteomes" id="UP000061432">
    <property type="component" value="Chromosome"/>
</dbReference>
<dbReference type="Pfam" id="PF06199">
    <property type="entry name" value="Phage_tail_2"/>
    <property type="match status" value="1"/>
</dbReference>
<dbReference type="KEGG" id="maqu:Maq22A_c25345"/>
<evidence type="ECO:0008006" key="3">
    <source>
        <dbReference type="Google" id="ProtNLM"/>
    </source>
</evidence>
<dbReference type="EMBL" id="AP014704">
    <property type="protein sequence ID" value="BAQ47964.1"/>
    <property type="molecule type" value="Genomic_DNA"/>
</dbReference>
<dbReference type="InterPro" id="IPR011855">
    <property type="entry name" value="Phgtail_TP901_1"/>
</dbReference>
<evidence type="ECO:0000313" key="2">
    <source>
        <dbReference type="Proteomes" id="UP000061432"/>
    </source>
</evidence>
<accession>A0A0C6FRE6</accession>
<dbReference type="OrthoDB" id="7375409at2"/>
<gene>
    <name evidence="1" type="ORF">Maq22A_c25345</name>
</gene>
<proteinExistence type="predicted"/>
<dbReference type="AlphaFoldDB" id="A0A0C6FRE6"/>